<evidence type="ECO:0000313" key="3">
    <source>
        <dbReference type="Proteomes" id="UP000176868"/>
    </source>
</evidence>
<keyword evidence="1" id="KW-0812">Transmembrane</keyword>
<keyword evidence="1" id="KW-1133">Transmembrane helix</keyword>
<keyword evidence="1" id="KW-0472">Membrane</keyword>
<feature type="transmembrane region" description="Helical" evidence="1">
    <location>
        <begin position="29"/>
        <end position="50"/>
    </location>
</feature>
<protein>
    <submittedName>
        <fullName evidence="2">Uncharacterized protein</fullName>
    </submittedName>
</protein>
<evidence type="ECO:0000313" key="2">
    <source>
        <dbReference type="EMBL" id="OHB17325.1"/>
    </source>
</evidence>
<reference evidence="2 3" key="1">
    <citation type="journal article" date="2016" name="Nat. Commun.">
        <title>Thousands of microbial genomes shed light on interconnected biogeochemical processes in an aquifer system.</title>
        <authorList>
            <person name="Anantharaman K."/>
            <person name="Brown C.T."/>
            <person name="Hug L.A."/>
            <person name="Sharon I."/>
            <person name="Castelle C.J."/>
            <person name="Probst A.J."/>
            <person name="Thomas B.C."/>
            <person name="Singh A."/>
            <person name="Wilkins M.J."/>
            <person name="Karaoz U."/>
            <person name="Brodie E.L."/>
            <person name="Williams K.H."/>
            <person name="Hubbard S.S."/>
            <person name="Banfield J.F."/>
        </authorList>
    </citation>
    <scope>NUCLEOTIDE SEQUENCE [LARGE SCALE GENOMIC DNA]</scope>
</reference>
<evidence type="ECO:0000256" key="1">
    <source>
        <dbReference type="SAM" id="Phobius"/>
    </source>
</evidence>
<dbReference type="EMBL" id="MHWZ01000023">
    <property type="protein sequence ID" value="OHB17325.1"/>
    <property type="molecule type" value="Genomic_DNA"/>
</dbReference>
<proteinExistence type="predicted"/>
<gene>
    <name evidence="2" type="ORF">A2544_01570</name>
</gene>
<dbReference type="STRING" id="1802782.A2544_01570"/>
<comment type="caution">
    <text evidence="2">The sequence shown here is derived from an EMBL/GenBank/DDBJ whole genome shotgun (WGS) entry which is preliminary data.</text>
</comment>
<dbReference type="Proteomes" id="UP000176868">
    <property type="component" value="Unassembled WGS sequence"/>
</dbReference>
<name>A0A1G2V6R6_9BACT</name>
<organism evidence="2 3">
    <name type="scientific">Candidatus Zambryskibacteria bacterium RIFOXYD2_FULL_43_10</name>
    <dbReference type="NCBI Taxonomy" id="1802782"/>
    <lineage>
        <taxon>Bacteria</taxon>
        <taxon>Candidatus Zambryskiibacteriota</taxon>
    </lineage>
</organism>
<sequence>MDIFTNNFGIIFTMIEDFGNRDNNQWKKYGYLIFGICVLIIAVLLVTNGFKKSGIDNSQSIVTNIVIPDIVRANPKEVVKGFPETLILNSKTEIVGSYSATYPGSSAAQFTVEFVSSKNPKVNYDFYTKWATDNGWQIINSSQSDLISSLYLKKAAEAINITIRSSVKITGGSSIVISYVNLNK</sequence>
<dbReference type="AlphaFoldDB" id="A0A1G2V6R6"/>
<accession>A0A1G2V6R6</accession>